<accession>A0A409WG56</accession>
<evidence type="ECO:0000313" key="2">
    <source>
        <dbReference type="EMBL" id="PPQ77496.1"/>
    </source>
</evidence>
<sequence>MNSQATRTSAPTGNARASLPSVPVVVNSGGAVGMETLQHPDNLVCSGDPLSPHHFLRAGEAITVASATQADRVRLSDFEEFYSLRCPNFQRAVGVYAAYYFRERRRNVPVGRSLNLAPGSDTVAAAPNVSGGSAARAGSAAAQAPAFPPGLVPASASQLPAPSPVLNAPPAAPTPASTPVRSSSVPMPQPPLPPNARLVNYIPPLQAPMRSSTFAPLDILRSPAPISSGGQGGLVAGVMASVPVANPLATAVQPSDKVSKAAAAASSGKSAQPSNPPGPRRIITISDVESNESDGAKASSKKRGKKKEVDNSNQAKKKVKSKAVTRVNQRPIRVTVEDDDGDVIPIKSLPSYPSASSPPPPPPSSPAPPTSPARPSSPGDTPTPRANRREDKASYYSKNIAKGPSLPVASMPERDREIFHLLQSTYGGPSAPRVYFGPPTTSNLSSGAGPSSSRAPTSSNAGPSGSRRTPTPSPAAGPSTAAPDPSPGAQSNVSTQYSIFSFDTNEDREVTKLLADLEKEGDEANAGVVDNDDDDDMYMDDSEDDDMYLD</sequence>
<keyword evidence="3" id="KW-1185">Reference proteome</keyword>
<feature type="compositionally biased region" description="Low complexity" evidence="1">
    <location>
        <begin position="441"/>
        <end position="489"/>
    </location>
</feature>
<organism evidence="2 3">
    <name type="scientific">Gymnopilus dilepis</name>
    <dbReference type="NCBI Taxonomy" id="231916"/>
    <lineage>
        <taxon>Eukaryota</taxon>
        <taxon>Fungi</taxon>
        <taxon>Dikarya</taxon>
        <taxon>Basidiomycota</taxon>
        <taxon>Agaricomycotina</taxon>
        <taxon>Agaricomycetes</taxon>
        <taxon>Agaricomycetidae</taxon>
        <taxon>Agaricales</taxon>
        <taxon>Agaricineae</taxon>
        <taxon>Hymenogastraceae</taxon>
        <taxon>Gymnopilus</taxon>
    </lineage>
</organism>
<feature type="compositionally biased region" description="Acidic residues" evidence="1">
    <location>
        <begin position="530"/>
        <end position="550"/>
    </location>
</feature>
<dbReference type="Proteomes" id="UP000284706">
    <property type="component" value="Unassembled WGS sequence"/>
</dbReference>
<feature type="region of interest" description="Disordered" evidence="1">
    <location>
        <begin position="260"/>
        <end position="550"/>
    </location>
</feature>
<gene>
    <name evidence="2" type="ORF">CVT26_006142</name>
</gene>
<dbReference type="EMBL" id="NHYE01005082">
    <property type="protein sequence ID" value="PPQ77496.1"/>
    <property type="molecule type" value="Genomic_DNA"/>
</dbReference>
<dbReference type="InParanoid" id="A0A409WG56"/>
<evidence type="ECO:0000256" key="1">
    <source>
        <dbReference type="SAM" id="MobiDB-lite"/>
    </source>
</evidence>
<name>A0A409WG56_9AGAR</name>
<feature type="compositionally biased region" description="Polar residues" evidence="1">
    <location>
        <begin position="1"/>
        <end position="12"/>
    </location>
</feature>
<feature type="compositionally biased region" description="Low complexity" evidence="1">
    <location>
        <begin position="162"/>
        <end position="186"/>
    </location>
</feature>
<feature type="compositionally biased region" description="Pro residues" evidence="1">
    <location>
        <begin position="356"/>
        <end position="372"/>
    </location>
</feature>
<proteinExistence type="predicted"/>
<feature type="compositionally biased region" description="Low complexity" evidence="1">
    <location>
        <begin position="260"/>
        <end position="273"/>
    </location>
</feature>
<feature type="compositionally biased region" description="Polar residues" evidence="1">
    <location>
        <begin position="490"/>
        <end position="503"/>
    </location>
</feature>
<protein>
    <submittedName>
        <fullName evidence="2">Uncharacterized protein</fullName>
    </submittedName>
</protein>
<feature type="compositionally biased region" description="Basic and acidic residues" evidence="1">
    <location>
        <begin position="505"/>
        <end position="518"/>
    </location>
</feature>
<comment type="caution">
    <text evidence="2">The sequence shown here is derived from an EMBL/GenBank/DDBJ whole genome shotgun (WGS) entry which is preliminary data.</text>
</comment>
<feature type="region of interest" description="Disordered" evidence="1">
    <location>
        <begin position="162"/>
        <end position="191"/>
    </location>
</feature>
<reference evidence="2 3" key="1">
    <citation type="journal article" date="2018" name="Evol. Lett.">
        <title>Horizontal gene cluster transfer increased hallucinogenic mushroom diversity.</title>
        <authorList>
            <person name="Reynolds H.T."/>
            <person name="Vijayakumar V."/>
            <person name="Gluck-Thaler E."/>
            <person name="Korotkin H.B."/>
            <person name="Matheny P.B."/>
            <person name="Slot J.C."/>
        </authorList>
    </citation>
    <scope>NUCLEOTIDE SEQUENCE [LARGE SCALE GENOMIC DNA]</scope>
    <source>
        <strain evidence="2 3">SRW20</strain>
    </source>
</reference>
<evidence type="ECO:0000313" key="3">
    <source>
        <dbReference type="Proteomes" id="UP000284706"/>
    </source>
</evidence>
<feature type="region of interest" description="Disordered" evidence="1">
    <location>
        <begin position="1"/>
        <end position="20"/>
    </location>
</feature>
<dbReference type="AlphaFoldDB" id="A0A409WG56"/>